<dbReference type="GO" id="GO:0005737">
    <property type="term" value="C:cytoplasm"/>
    <property type="evidence" value="ECO:0007669"/>
    <property type="project" value="TreeGrafter"/>
</dbReference>
<feature type="compositionally biased region" description="Polar residues" evidence="1">
    <location>
        <begin position="587"/>
        <end position="600"/>
    </location>
</feature>
<feature type="region of interest" description="Disordered" evidence="1">
    <location>
        <begin position="1287"/>
        <end position="1357"/>
    </location>
</feature>
<feature type="non-terminal residue" evidence="3">
    <location>
        <position position="1"/>
    </location>
</feature>
<dbReference type="EMBL" id="MSZU01000074">
    <property type="protein sequence ID" value="OMP89176.1"/>
    <property type="molecule type" value="Genomic_DNA"/>
</dbReference>
<feature type="compositionally biased region" description="Low complexity" evidence="1">
    <location>
        <begin position="735"/>
        <end position="752"/>
    </location>
</feature>
<dbReference type="Gene3D" id="1.25.40.990">
    <property type="match status" value="1"/>
</dbReference>
<protein>
    <submittedName>
        <fullName evidence="3">SAC3 family protein 1</fullName>
    </submittedName>
</protein>
<evidence type="ECO:0000313" key="4">
    <source>
        <dbReference type="Proteomes" id="UP000190776"/>
    </source>
</evidence>
<feature type="compositionally biased region" description="Low complexity" evidence="1">
    <location>
        <begin position="481"/>
        <end position="494"/>
    </location>
</feature>
<feature type="compositionally biased region" description="Low complexity" evidence="1">
    <location>
        <begin position="502"/>
        <end position="570"/>
    </location>
</feature>
<feature type="compositionally biased region" description="Polar residues" evidence="1">
    <location>
        <begin position="792"/>
        <end position="804"/>
    </location>
</feature>
<dbReference type="Proteomes" id="UP000190776">
    <property type="component" value="Unassembled WGS sequence"/>
</dbReference>
<feature type="compositionally biased region" description="Polar residues" evidence="1">
    <location>
        <begin position="616"/>
        <end position="629"/>
    </location>
</feature>
<feature type="compositionally biased region" description="Polar residues" evidence="1">
    <location>
        <begin position="1020"/>
        <end position="1044"/>
    </location>
</feature>
<feature type="domain" description="SAC3/GANP/THP3 conserved" evidence="2">
    <location>
        <begin position="40"/>
        <end position="354"/>
    </location>
</feature>
<proteinExistence type="predicted"/>
<feature type="region of interest" description="Disordered" evidence="1">
    <location>
        <begin position="946"/>
        <end position="971"/>
    </location>
</feature>
<organism evidence="3 4">
    <name type="scientific">Diplodia seriata</name>
    <dbReference type="NCBI Taxonomy" id="420778"/>
    <lineage>
        <taxon>Eukaryota</taxon>
        <taxon>Fungi</taxon>
        <taxon>Dikarya</taxon>
        <taxon>Ascomycota</taxon>
        <taxon>Pezizomycotina</taxon>
        <taxon>Dothideomycetes</taxon>
        <taxon>Dothideomycetes incertae sedis</taxon>
        <taxon>Botryosphaeriales</taxon>
        <taxon>Botryosphaeriaceae</taxon>
        <taxon>Diplodia</taxon>
    </lineage>
</organism>
<evidence type="ECO:0000259" key="2">
    <source>
        <dbReference type="Pfam" id="PF03399"/>
    </source>
</evidence>
<evidence type="ECO:0000313" key="3">
    <source>
        <dbReference type="EMBL" id="OMP89176.1"/>
    </source>
</evidence>
<feature type="compositionally biased region" description="Polar residues" evidence="1">
    <location>
        <begin position="640"/>
        <end position="668"/>
    </location>
</feature>
<gene>
    <name evidence="3" type="ORF">BK809_0005897</name>
</gene>
<feature type="region of interest" description="Disordered" evidence="1">
    <location>
        <begin position="817"/>
        <end position="852"/>
    </location>
</feature>
<dbReference type="GO" id="GO:0070390">
    <property type="term" value="C:transcription export complex 2"/>
    <property type="evidence" value="ECO:0007669"/>
    <property type="project" value="TreeGrafter"/>
</dbReference>
<dbReference type="PANTHER" id="PTHR12436">
    <property type="entry name" value="80 KDA MCM3-ASSOCIATED PROTEIN"/>
    <property type="match status" value="1"/>
</dbReference>
<feature type="region of interest" description="Disordered" evidence="1">
    <location>
        <begin position="1399"/>
        <end position="1517"/>
    </location>
</feature>
<feature type="compositionally biased region" description="Low complexity" evidence="1">
    <location>
        <begin position="817"/>
        <end position="834"/>
    </location>
</feature>
<feature type="compositionally biased region" description="Polar residues" evidence="1">
    <location>
        <begin position="1410"/>
        <end position="1434"/>
    </location>
</feature>
<feature type="compositionally biased region" description="Low complexity" evidence="1">
    <location>
        <begin position="841"/>
        <end position="852"/>
    </location>
</feature>
<dbReference type="InterPro" id="IPR045107">
    <property type="entry name" value="SAC3/GANP/THP3"/>
</dbReference>
<comment type="caution">
    <text evidence="3">The sequence shown here is derived from an EMBL/GenBank/DDBJ whole genome shotgun (WGS) entry which is preliminary data.</text>
</comment>
<dbReference type="GO" id="GO:0006406">
    <property type="term" value="P:mRNA export from nucleus"/>
    <property type="evidence" value="ECO:0007669"/>
    <property type="project" value="TreeGrafter"/>
</dbReference>
<dbReference type="OrthoDB" id="264795at2759"/>
<feature type="compositionally biased region" description="Polar residues" evidence="1">
    <location>
        <begin position="716"/>
        <end position="727"/>
    </location>
</feature>
<feature type="region of interest" description="Disordered" evidence="1">
    <location>
        <begin position="1133"/>
        <end position="1179"/>
    </location>
</feature>
<dbReference type="Pfam" id="PF03399">
    <property type="entry name" value="SAC3_GANP"/>
    <property type="match status" value="1"/>
</dbReference>
<reference evidence="3 4" key="1">
    <citation type="submission" date="2017-01" db="EMBL/GenBank/DDBJ databases">
        <title>Draft genome sequence of Diplodia seriata F98.1, a fungal species involved in grapevine trunk diseases.</title>
        <authorList>
            <person name="Robert-Siegwald G."/>
            <person name="Vallet J."/>
            <person name="Abou-Mansour E."/>
            <person name="Xu J."/>
            <person name="Rey P."/>
            <person name="Bertsch C."/>
            <person name="Rego C."/>
            <person name="Larignon P."/>
            <person name="Fontaine F."/>
            <person name="Lebrun M.-H."/>
        </authorList>
    </citation>
    <scope>NUCLEOTIDE SEQUENCE [LARGE SCALE GENOMIC DNA]</scope>
    <source>
        <strain evidence="3 4">F98.1</strain>
    </source>
</reference>
<accession>A0A1S8BNZ5</accession>
<dbReference type="InterPro" id="IPR005062">
    <property type="entry name" value="SAC3/GANP/THP3_conserved"/>
</dbReference>
<sequence length="1517" mass="167073">LKSNRALERKHAIANGLIQDPDKPRRLEDAITIVGTCPDMCAEYERVERVVQKDVWEMELEPGTKEPSEARMIKKFRRAAAGLEEQLPSDLRPPTTLSKTCDYLFNVILSEHDLGKAHKFLWDRTRAVRNDFTIQQCKKTPDIRIQIDCFERIARFHILSLHQMALPKEEVPPSYDRHQDREQLDKTLLTLITLYDENRARYRSPNEPEFRSYSILFQMEAIVPDIEDRIQSWPPDIVRNHRVQTALKIYTSASDTSQDLGPLNPRISHPIAQANAGRFFNIIKSSQVSYLMACVAELVFNMVRRSILNNIWTGYRMGRDKKVEDWTLDEIARVMHFDDYEEGREFCESYNFSILEKEDGTEYVDLLSVPGRILPSASPNLRKQFRSEMVVEAKRFNRTYSAIVSGMTIKQAKERGMIEEIDVNEAQPSLFVNQDSESDTETMTTPGSSFNQPANPFAAAAAATTKNSFAQATPGFGAPAAPSAFGKPASPAPATGFGGFGTPSSQGSMQSTPSSVSNPFSPVSAASTPTTVSATSSPFQQGSFSAAPSPFAKPASAAATANTPTAQTSPFQLGAQPTPFSAFGQPAQAQKSTTPTSSFEHPSDTPPGSPPKPPTFLSSASTTTPSLFPTSKAPFEQGKQPLSTQNSALGFAPVTSNSEATKENQPPSSIFGFPPVATRSSTPGTTATAAPPGNPFPSFTPSTAKSDENKNPFGFTPSQVSAENSAPSALAKDQASGPAPASSFPTTTPSTSLDFGPQTQKPSLGAFNPSKFSTPTPTVEPVSKPPAPFSIGNATSTPSVANATPVQPLQASSFTPASTFTSAAPSFTPSSSLAPTPPPAQARKAPPAQPQPNALAIAKDKARKERQAGLAIDRITENLVMQPKVGLLSQFVEHMAHNVIMDAMREFEAEQNRKVADEFRAKSLAAKYGQKWRSIWWSEKLRRRGRERRKARRDALNAAASRRGPAGIETDVQEFKSTMGASMRRLAASNGSRGSEHFRGSFSSSLGVHDILERDMRRPASSQNQSYLMSGAAPSNSSRRSSMQCDALGPNKDGHRVSKSKKTPLQPPQLLRHRARFLSGDPLIPKESTYTGRISTTQTDYFRLRALGINYEDVHGDRRGRKRYREFDDDEEAILSDGDSESVTPPERKRRIAMGTRDYRLSQSRTPTGENRYAETVTSAPSTINKEGRDEYALQDPTIAKARALQKSMSESIDYYRNIREQIERERSESAQNATADPLARSYSSFRASVFPGARPAATEVPKYWNRESKFLPRSEYGGARWLANTEKGKGKAVEVSTDAKPSKPNYRQQVPSPEPVNSSMPSLQSFTSVVPDSNPFIATQPPKNPTPNGTGTQDDEIMILSSDDEDDVKESQTPIKMEAASANMDDDDELMEVSNTVETRSVAEDFESQYGQHAEFNSQFEDQYQYAQALETTEMNEDEFDPAILDEDDGEEDEEEGDDEDDDEEDEEEEDDEEIIDDEEDIYDETQSDDDSEERGITPNAKYQDKGNSFEDAIEL</sequence>
<feature type="compositionally biased region" description="Acidic residues" evidence="1">
    <location>
        <begin position="1435"/>
        <end position="1494"/>
    </location>
</feature>
<feature type="compositionally biased region" description="Polar residues" evidence="1">
    <location>
        <begin position="1306"/>
        <end position="1332"/>
    </location>
</feature>
<feature type="compositionally biased region" description="Low complexity" evidence="1">
    <location>
        <begin position="677"/>
        <end position="691"/>
    </location>
</feature>
<name>A0A1S8BNZ5_9PEZI</name>
<dbReference type="STRING" id="420778.A0A1S8BNZ5"/>
<feature type="region of interest" description="Disordered" evidence="1">
    <location>
        <begin position="481"/>
        <end position="804"/>
    </location>
</feature>
<feature type="region of interest" description="Disordered" evidence="1">
    <location>
        <begin position="1018"/>
        <end position="1066"/>
    </location>
</feature>
<dbReference type="PANTHER" id="PTHR12436:SF3">
    <property type="entry name" value="GERMINAL-CENTER ASSOCIATED NUCLEAR PROTEIN"/>
    <property type="match status" value="1"/>
</dbReference>
<feature type="compositionally biased region" description="Pro residues" evidence="1">
    <location>
        <begin position="604"/>
        <end position="614"/>
    </location>
</feature>
<evidence type="ECO:0000256" key="1">
    <source>
        <dbReference type="SAM" id="MobiDB-lite"/>
    </source>
</evidence>